<organism evidence="2 3">
    <name type="scientific">Raphanus sativus</name>
    <name type="common">Radish</name>
    <name type="synonym">Raphanus raphanistrum var. sativus</name>
    <dbReference type="NCBI Taxonomy" id="3726"/>
    <lineage>
        <taxon>Eukaryota</taxon>
        <taxon>Viridiplantae</taxon>
        <taxon>Streptophyta</taxon>
        <taxon>Embryophyta</taxon>
        <taxon>Tracheophyta</taxon>
        <taxon>Spermatophyta</taxon>
        <taxon>Magnoliopsida</taxon>
        <taxon>eudicotyledons</taxon>
        <taxon>Gunneridae</taxon>
        <taxon>Pentapetalae</taxon>
        <taxon>rosids</taxon>
        <taxon>malvids</taxon>
        <taxon>Brassicales</taxon>
        <taxon>Brassicaceae</taxon>
        <taxon>Brassiceae</taxon>
        <taxon>Raphanus</taxon>
    </lineage>
</organism>
<dbReference type="AlphaFoldDB" id="A0A6J0K7W2"/>
<evidence type="ECO:0000313" key="2">
    <source>
        <dbReference type="Proteomes" id="UP000504610"/>
    </source>
</evidence>
<dbReference type="Proteomes" id="UP000504610">
    <property type="component" value="Chromosome 7"/>
</dbReference>
<gene>
    <name evidence="3" type="primary">LOC108815455</name>
</gene>
<dbReference type="CDD" id="cd04480">
    <property type="entry name" value="RPA1_DBD_A_like"/>
    <property type="match status" value="1"/>
</dbReference>
<dbReference type="PANTHER" id="PTHR47165">
    <property type="entry name" value="OS03G0429900 PROTEIN"/>
    <property type="match status" value="1"/>
</dbReference>
<name>A0A6J0K7W2_RAPSA</name>
<dbReference type="KEGG" id="rsz:108815455"/>
<dbReference type="GeneID" id="108815455"/>
<evidence type="ECO:0000313" key="3">
    <source>
        <dbReference type="RefSeq" id="XP_018443556.1"/>
    </source>
</evidence>
<feature type="domain" description="Replication protein A 70 kDa DNA-binding subunit B/D first OB fold" evidence="1">
    <location>
        <begin position="85"/>
        <end position="171"/>
    </location>
</feature>
<dbReference type="CDD" id="cd04476">
    <property type="entry name" value="RPA1_DBD_C"/>
    <property type="match status" value="1"/>
</dbReference>
<sequence>MSSDGSVNNYPTPEIIILSDDDDMQEVDDTNSYFQNISLRYFVDEPLEMKTQHEDFKDLCMMNGNPEAHYIEGILQYFEHENKVTVRVAIVKLWKDYSASCDQTIEMVLIDANGDKIQAMVKNDLVNQFEEILAEGKTFIFTKFALSREFGSYRATNHRYKINFLSTTLVMITDDLPTGLNIFAPVKFNDVLDGSLNPDFLVDVFGHVIEVGHLEMSSVNGRVIEKISLQIRDLDDVRLRIVLWGKLAQIVSDDIQNHDAKRIILVLTLGKINVSEGDRYMSNALNISEVELNPNIPVVDQFRVLLQNDELGIDIVVAKPKIVISSVSEKEDFLRKTPRKTIAEMIECHQGDKCIVMCTIGAIESDMGWYYLTCKFCSMAVQYEPPLVSGDPYVGDLKKSKIYCSKCQRYDPNVLPRYKLHLVVFDNTGSSKFLLFDHLARKLLDQPCIELTGPLADEDPYVLPLALLNLIGKTYLFKIEILRENFMYKHDIFKVNKIITNLDIISEFLRQKSLKIISPECSSQQRDPSDLTPAKRRVGPVVNLDEEPYLNSVTKSGITTRIKKEKHDKSG</sequence>
<reference evidence="2" key="1">
    <citation type="journal article" date="2019" name="Database">
        <title>The radish genome database (RadishGD): an integrated information resource for radish genomics.</title>
        <authorList>
            <person name="Yu H.J."/>
            <person name="Baek S."/>
            <person name="Lee Y.J."/>
            <person name="Cho A."/>
            <person name="Mun J.H."/>
        </authorList>
    </citation>
    <scope>NUCLEOTIDE SEQUENCE [LARGE SCALE GENOMIC DNA]</scope>
    <source>
        <strain evidence="2">cv. WK10039</strain>
    </source>
</reference>
<reference evidence="3" key="2">
    <citation type="submission" date="2025-08" db="UniProtKB">
        <authorList>
            <consortium name="RefSeq"/>
        </authorList>
    </citation>
    <scope>IDENTIFICATION</scope>
    <source>
        <tissue evidence="3">Leaf</tissue>
    </source>
</reference>
<dbReference type="InterPro" id="IPR003871">
    <property type="entry name" value="RFA1B/D_OB_1st"/>
</dbReference>
<accession>A0A6J0K7W2</accession>
<proteinExistence type="predicted"/>
<evidence type="ECO:0000259" key="1">
    <source>
        <dbReference type="Pfam" id="PF02721"/>
    </source>
</evidence>
<protein>
    <submittedName>
        <fullName evidence="3">Replication protein A 70 kDa DNA-binding subunit A-like</fullName>
    </submittedName>
</protein>
<dbReference type="InterPro" id="IPR012340">
    <property type="entry name" value="NA-bd_OB-fold"/>
</dbReference>
<dbReference type="Gene3D" id="2.40.50.140">
    <property type="entry name" value="Nucleic acid-binding proteins"/>
    <property type="match status" value="3"/>
</dbReference>
<dbReference type="Pfam" id="PF02721">
    <property type="entry name" value="DUF223"/>
    <property type="match status" value="1"/>
</dbReference>
<dbReference type="SUPFAM" id="SSF50249">
    <property type="entry name" value="Nucleic acid-binding proteins"/>
    <property type="match status" value="3"/>
</dbReference>
<dbReference type="InterPro" id="IPR047192">
    <property type="entry name" value="Euk_RPA1_DBD_C"/>
</dbReference>
<dbReference type="RefSeq" id="XP_018443556.1">
    <property type="nucleotide sequence ID" value="XM_018588054.1"/>
</dbReference>
<dbReference type="OrthoDB" id="1075194at2759"/>
<keyword evidence="2" id="KW-1185">Reference proteome</keyword>
<dbReference type="PANTHER" id="PTHR47165:SF4">
    <property type="entry name" value="OS03G0429900 PROTEIN"/>
    <property type="match status" value="1"/>
</dbReference>
<dbReference type="CDD" id="cd04481">
    <property type="entry name" value="RPA1_DBD_B_like"/>
    <property type="match status" value="1"/>
</dbReference>